<dbReference type="InterPro" id="IPR036922">
    <property type="entry name" value="Rieske_2Fe-2S_sf"/>
</dbReference>
<evidence type="ECO:0000256" key="7">
    <source>
        <dbReference type="ARBA" id="ARBA00023014"/>
    </source>
</evidence>
<evidence type="ECO:0000313" key="9">
    <source>
        <dbReference type="EMBL" id="OAK64925.1"/>
    </source>
</evidence>
<comment type="cofactor">
    <cofactor evidence="1">
        <name>Fe cation</name>
        <dbReference type="ChEBI" id="CHEBI:24875"/>
    </cofactor>
</comment>
<dbReference type="EMBL" id="LVHG01000035">
    <property type="protein sequence ID" value="OAK64925.1"/>
    <property type="molecule type" value="Genomic_DNA"/>
</dbReference>
<proteinExistence type="inferred from homology"/>
<dbReference type="InterPro" id="IPR017941">
    <property type="entry name" value="Rieske_2Fe-2S"/>
</dbReference>
<dbReference type="CDD" id="cd00680">
    <property type="entry name" value="RHO_alpha_C"/>
    <property type="match status" value="1"/>
</dbReference>
<evidence type="ECO:0000256" key="2">
    <source>
        <dbReference type="ARBA" id="ARBA00008751"/>
    </source>
</evidence>
<dbReference type="AlphaFoldDB" id="A0AA91IBS6"/>
<name>A0AA91IBS6_VARPD</name>
<dbReference type="Pfam" id="PF00355">
    <property type="entry name" value="Rieske"/>
    <property type="match status" value="1"/>
</dbReference>
<accession>A0AA91IBS6</accession>
<organism evidence="9 10">
    <name type="scientific">Variovorax paradoxus</name>
    <dbReference type="NCBI Taxonomy" id="34073"/>
    <lineage>
        <taxon>Bacteria</taxon>
        <taxon>Pseudomonadati</taxon>
        <taxon>Pseudomonadota</taxon>
        <taxon>Betaproteobacteria</taxon>
        <taxon>Burkholderiales</taxon>
        <taxon>Comamonadaceae</taxon>
        <taxon>Variovorax</taxon>
    </lineage>
</organism>
<reference evidence="9 10" key="1">
    <citation type="submission" date="2016-03" db="EMBL/GenBank/DDBJ databases">
        <title>Genome sequence of Variovorax paradoxus KB5.</title>
        <authorList>
            <person name="Jeong H."/>
            <person name="Hong C.E."/>
            <person name="Jo S.H."/>
            <person name="Park J.M."/>
        </authorList>
    </citation>
    <scope>NUCLEOTIDE SEQUENCE [LARGE SCALE GENOMIC DNA]</scope>
    <source>
        <strain evidence="9 10">KB5</strain>
    </source>
</reference>
<dbReference type="PROSITE" id="PS51296">
    <property type="entry name" value="RIESKE"/>
    <property type="match status" value="1"/>
</dbReference>
<evidence type="ECO:0000259" key="8">
    <source>
        <dbReference type="PROSITE" id="PS51296"/>
    </source>
</evidence>
<dbReference type="InterPro" id="IPR001663">
    <property type="entry name" value="Rng_hydr_dOase-A"/>
</dbReference>
<gene>
    <name evidence="9" type="ORF">A3K87_12645</name>
</gene>
<dbReference type="PANTHER" id="PTHR43756:SF5">
    <property type="entry name" value="CHOLINE MONOOXYGENASE, CHLOROPLASTIC"/>
    <property type="match status" value="1"/>
</dbReference>
<dbReference type="GO" id="GO:0005506">
    <property type="term" value="F:iron ion binding"/>
    <property type="evidence" value="ECO:0007669"/>
    <property type="project" value="InterPro"/>
</dbReference>
<keyword evidence="6" id="KW-0408">Iron</keyword>
<dbReference type="RefSeq" id="WP_081267371.1">
    <property type="nucleotide sequence ID" value="NZ_LVHG01000035.1"/>
</dbReference>
<evidence type="ECO:0000313" key="10">
    <source>
        <dbReference type="Proteomes" id="UP000077852"/>
    </source>
</evidence>
<evidence type="ECO:0000256" key="4">
    <source>
        <dbReference type="ARBA" id="ARBA00022723"/>
    </source>
</evidence>
<dbReference type="GO" id="GO:0016491">
    <property type="term" value="F:oxidoreductase activity"/>
    <property type="evidence" value="ECO:0007669"/>
    <property type="project" value="UniProtKB-KW"/>
</dbReference>
<dbReference type="InterPro" id="IPR015879">
    <property type="entry name" value="Ring_hydroxy_dOase_asu_C_dom"/>
</dbReference>
<dbReference type="SUPFAM" id="SSF55961">
    <property type="entry name" value="Bet v1-like"/>
    <property type="match status" value="1"/>
</dbReference>
<dbReference type="Gene3D" id="2.102.10.10">
    <property type="entry name" value="Rieske [2Fe-2S] iron-sulphur domain"/>
    <property type="match status" value="1"/>
</dbReference>
<dbReference type="Pfam" id="PF00848">
    <property type="entry name" value="Ring_hydroxyl_A"/>
    <property type="match status" value="1"/>
</dbReference>
<evidence type="ECO:0000256" key="3">
    <source>
        <dbReference type="ARBA" id="ARBA00022714"/>
    </source>
</evidence>
<keyword evidence="3" id="KW-0001">2Fe-2S</keyword>
<dbReference type="SUPFAM" id="SSF50022">
    <property type="entry name" value="ISP domain"/>
    <property type="match status" value="1"/>
</dbReference>
<dbReference type="GO" id="GO:0051537">
    <property type="term" value="F:2 iron, 2 sulfur cluster binding"/>
    <property type="evidence" value="ECO:0007669"/>
    <property type="project" value="UniProtKB-KW"/>
</dbReference>
<keyword evidence="5" id="KW-0560">Oxidoreductase</keyword>
<comment type="caution">
    <text evidence="9">The sequence shown here is derived from an EMBL/GenBank/DDBJ whole genome shotgun (WGS) entry which is preliminary data.</text>
</comment>
<keyword evidence="4" id="KW-0479">Metal-binding</keyword>
<keyword evidence="7" id="KW-0411">Iron-sulfur</keyword>
<dbReference type="Proteomes" id="UP000077852">
    <property type="component" value="Unassembled WGS sequence"/>
</dbReference>
<comment type="similarity">
    <text evidence="2">Belongs to the bacterial ring-hydroxylating dioxygenase alpha subunit family.</text>
</comment>
<sequence length="372" mass="42481">MWRSDQNFSPTLRQAPQLPVTAYFDEALLEREQQEIFGKLPRYAGHSLLVPSLYDYCVLPHHHNGLALVHGEQGVQLMSNVCRHRQATILQGRGNSKRLSCPMHRWTYDSSGVLVTAPKFSELPCLQLERFPTRAWNGLHFTGETNAIAELDDVPLSIKSLLEFDSCYFGHMEVHDCKYNWKTFLEFYLEDYHVASFHPGLGHFVSCDELQWSFGANWSAQTVAFYKGLEQPGNSAIYRAWHQAVRTYYAEGLPPIGAMWLLIYPNVMIEWYPLVTVVSTIYPRGPERSVNVVEYYHPRGLRAFADGEAMASLAASAYLETAIEDNQIGERMQEGRFALMSRGASEYGPYQAKLEAGMEHFHGFLRDRLGRL</sequence>
<protein>
    <recommendedName>
        <fullName evidence="8">Rieske domain-containing protein</fullName>
    </recommendedName>
</protein>
<dbReference type="Gene3D" id="3.90.380.10">
    <property type="entry name" value="Naphthalene 1,2-dioxygenase Alpha Subunit, Chain A, domain 1"/>
    <property type="match status" value="1"/>
</dbReference>
<evidence type="ECO:0000256" key="5">
    <source>
        <dbReference type="ARBA" id="ARBA00023002"/>
    </source>
</evidence>
<evidence type="ECO:0000256" key="1">
    <source>
        <dbReference type="ARBA" id="ARBA00001962"/>
    </source>
</evidence>
<dbReference type="PANTHER" id="PTHR43756">
    <property type="entry name" value="CHOLINE MONOOXYGENASE, CHLOROPLASTIC"/>
    <property type="match status" value="1"/>
</dbReference>
<evidence type="ECO:0000256" key="6">
    <source>
        <dbReference type="ARBA" id="ARBA00023004"/>
    </source>
</evidence>
<feature type="domain" description="Rieske" evidence="8">
    <location>
        <begin position="41"/>
        <end position="142"/>
    </location>
</feature>